<feature type="transmembrane region" description="Helical" evidence="1">
    <location>
        <begin position="78"/>
        <end position="101"/>
    </location>
</feature>
<keyword evidence="1" id="KW-0472">Membrane</keyword>
<feature type="transmembrane region" description="Helical" evidence="1">
    <location>
        <begin position="218"/>
        <end position="239"/>
    </location>
</feature>
<feature type="transmembrane region" description="Helical" evidence="1">
    <location>
        <begin position="121"/>
        <end position="143"/>
    </location>
</feature>
<feature type="domain" description="CAAX prenyl protease 2/Lysostaphin resistance protein A-like" evidence="2">
    <location>
        <begin position="128"/>
        <end position="230"/>
    </location>
</feature>
<reference evidence="4" key="1">
    <citation type="journal article" date="2019" name="Int. J. Syst. Evol. Microbiol.">
        <title>The Global Catalogue of Microorganisms (GCM) 10K type strain sequencing project: providing services to taxonomists for standard genome sequencing and annotation.</title>
        <authorList>
            <consortium name="The Broad Institute Genomics Platform"/>
            <consortium name="The Broad Institute Genome Sequencing Center for Infectious Disease"/>
            <person name="Wu L."/>
            <person name="Ma J."/>
        </authorList>
    </citation>
    <scope>NUCLEOTIDE SEQUENCE [LARGE SCALE GENOMIC DNA]</scope>
    <source>
        <strain evidence="4">CECT 7706</strain>
    </source>
</reference>
<sequence>MSKRNNLNIFKYFGLTFLISWSLWSPFYFSNEVSEFWVLPGAWGPTIAALILTYYDYGKKGIRELLRKLLIWKVPVKYYIFSIFGIFFLGLIAVLFHKTFVGRFPDAEIILKGMGLSEGQVGLAILLSPIFFLVNTLFGGPIAEELGWRGYAQGMMQKNFSPNLSGLIIGFLWSIWHLPLILFFPKAIGSIPILIYIPLMTAMGVIFSWLYNRTKGSVLLAVLLHGGMNFTLGFLGADVLSNKDLLMTQVGLIMVVAIILSQTNKKEEPNQPVANNSHM</sequence>
<feature type="transmembrane region" description="Helical" evidence="1">
    <location>
        <begin position="36"/>
        <end position="57"/>
    </location>
</feature>
<dbReference type="Pfam" id="PF02517">
    <property type="entry name" value="Rce1-like"/>
    <property type="match status" value="1"/>
</dbReference>
<comment type="caution">
    <text evidence="3">The sequence shown here is derived from an EMBL/GenBank/DDBJ whole genome shotgun (WGS) entry which is preliminary data.</text>
</comment>
<evidence type="ECO:0000256" key="1">
    <source>
        <dbReference type="SAM" id="Phobius"/>
    </source>
</evidence>
<dbReference type="EMBL" id="JAUFQS010000009">
    <property type="protein sequence ID" value="MDN3688346.1"/>
    <property type="molecule type" value="Genomic_DNA"/>
</dbReference>
<dbReference type="RefSeq" id="WP_163386011.1">
    <property type="nucleotide sequence ID" value="NZ_JAUFQS010000009.1"/>
</dbReference>
<feature type="transmembrane region" description="Helical" evidence="1">
    <location>
        <begin position="164"/>
        <end position="184"/>
    </location>
</feature>
<dbReference type="PANTHER" id="PTHR35797">
    <property type="entry name" value="PROTEASE-RELATED"/>
    <property type="match status" value="1"/>
</dbReference>
<feature type="transmembrane region" description="Helical" evidence="1">
    <location>
        <begin position="190"/>
        <end position="211"/>
    </location>
</feature>
<gene>
    <name evidence="3" type="ORF">QWZ15_10930</name>
</gene>
<dbReference type="PANTHER" id="PTHR35797:SF1">
    <property type="entry name" value="PROTEASE"/>
    <property type="match status" value="1"/>
</dbReference>
<keyword evidence="1" id="KW-1133">Transmembrane helix</keyword>
<name>A0ABT8C760_9BACT</name>
<evidence type="ECO:0000313" key="3">
    <source>
        <dbReference type="EMBL" id="MDN3688346.1"/>
    </source>
</evidence>
<dbReference type="Proteomes" id="UP001236663">
    <property type="component" value="Unassembled WGS sequence"/>
</dbReference>
<dbReference type="InterPro" id="IPR003675">
    <property type="entry name" value="Rce1/LyrA-like_dom"/>
</dbReference>
<feature type="transmembrane region" description="Helical" evidence="1">
    <location>
        <begin position="12"/>
        <end position="30"/>
    </location>
</feature>
<proteinExistence type="predicted"/>
<evidence type="ECO:0000313" key="4">
    <source>
        <dbReference type="Proteomes" id="UP001236663"/>
    </source>
</evidence>
<organism evidence="3 4">
    <name type="scientific">Cyclobacterium jeungdonense</name>
    <dbReference type="NCBI Taxonomy" id="708087"/>
    <lineage>
        <taxon>Bacteria</taxon>
        <taxon>Pseudomonadati</taxon>
        <taxon>Bacteroidota</taxon>
        <taxon>Cytophagia</taxon>
        <taxon>Cytophagales</taxon>
        <taxon>Cyclobacteriaceae</taxon>
        <taxon>Cyclobacterium</taxon>
    </lineage>
</organism>
<keyword evidence="1" id="KW-0812">Transmembrane</keyword>
<keyword evidence="4" id="KW-1185">Reference proteome</keyword>
<feature type="transmembrane region" description="Helical" evidence="1">
    <location>
        <begin position="245"/>
        <end position="261"/>
    </location>
</feature>
<dbReference type="InterPro" id="IPR042150">
    <property type="entry name" value="MmRce1-like"/>
</dbReference>
<protein>
    <submittedName>
        <fullName evidence="3">Type II CAAX endopeptidase family protein</fullName>
    </submittedName>
</protein>
<accession>A0ABT8C760</accession>
<evidence type="ECO:0000259" key="2">
    <source>
        <dbReference type="Pfam" id="PF02517"/>
    </source>
</evidence>